<evidence type="ECO:0000256" key="2">
    <source>
        <dbReference type="ARBA" id="ARBA00023002"/>
    </source>
</evidence>
<dbReference type="PANTHER" id="PTHR10996">
    <property type="entry name" value="2-HYDROXYACID DEHYDROGENASE-RELATED"/>
    <property type="match status" value="1"/>
</dbReference>
<dbReference type="Pfam" id="PF02826">
    <property type="entry name" value="2-Hacid_dh_C"/>
    <property type="match status" value="1"/>
</dbReference>
<dbReference type="EMBL" id="FOPM01000027">
    <property type="protein sequence ID" value="SFH04913.1"/>
    <property type="molecule type" value="Genomic_DNA"/>
</dbReference>
<gene>
    <name evidence="7" type="ORF">SAMN05192565_12744</name>
</gene>
<evidence type="ECO:0000313" key="8">
    <source>
        <dbReference type="Proteomes" id="UP000199229"/>
    </source>
</evidence>
<dbReference type="GO" id="GO:0016618">
    <property type="term" value="F:hydroxypyruvate reductase [NAD(P)H] activity"/>
    <property type="evidence" value="ECO:0007669"/>
    <property type="project" value="TreeGrafter"/>
</dbReference>
<feature type="domain" description="D-isomer specific 2-hydroxyacid dehydrogenase NAD-binding" evidence="6">
    <location>
        <begin position="119"/>
        <end position="291"/>
    </location>
</feature>
<name>A0A1I2WUC3_9HYPH</name>
<dbReference type="GO" id="GO:0030267">
    <property type="term" value="F:glyoxylate reductase (NADPH) activity"/>
    <property type="evidence" value="ECO:0007669"/>
    <property type="project" value="TreeGrafter"/>
</dbReference>
<dbReference type="CDD" id="cd12156">
    <property type="entry name" value="HPPR"/>
    <property type="match status" value="1"/>
</dbReference>
<dbReference type="InterPro" id="IPR006140">
    <property type="entry name" value="D-isomer_DH_NAD-bd"/>
</dbReference>
<dbReference type="Gene3D" id="3.40.50.720">
    <property type="entry name" value="NAD(P)-binding Rossmann-like Domain"/>
    <property type="match status" value="2"/>
</dbReference>
<evidence type="ECO:0000256" key="4">
    <source>
        <dbReference type="RuleBase" id="RU003719"/>
    </source>
</evidence>
<dbReference type="Pfam" id="PF00389">
    <property type="entry name" value="2-Hacid_dh"/>
    <property type="match status" value="1"/>
</dbReference>
<organism evidence="7 8">
    <name type="scientific">Methylobacterium gossipiicola</name>
    <dbReference type="NCBI Taxonomy" id="582675"/>
    <lineage>
        <taxon>Bacteria</taxon>
        <taxon>Pseudomonadati</taxon>
        <taxon>Pseudomonadota</taxon>
        <taxon>Alphaproteobacteria</taxon>
        <taxon>Hyphomicrobiales</taxon>
        <taxon>Methylobacteriaceae</taxon>
        <taxon>Methylobacterium</taxon>
    </lineage>
</organism>
<keyword evidence="3" id="KW-0520">NAD</keyword>
<dbReference type="GO" id="GO:0051287">
    <property type="term" value="F:NAD binding"/>
    <property type="evidence" value="ECO:0007669"/>
    <property type="project" value="InterPro"/>
</dbReference>
<comment type="similarity">
    <text evidence="4">Belongs to the D-isomer specific 2-hydroxyacid dehydrogenase family.</text>
</comment>
<dbReference type="OrthoDB" id="9793626at2"/>
<dbReference type="InterPro" id="IPR036291">
    <property type="entry name" value="NAD(P)-bd_dom_sf"/>
</dbReference>
<dbReference type="SUPFAM" id="SSF52283">
    <property type="entry name" value="Formate/glycerate dehydrogenase catalytic domain-like"/>
    <property type="match status" value="1"/>
</dbReference>
<evidence type="ECO:0000256" key="3">
    <source>
        <dbReference type="ARBA" id="ARBA00023027"/>
    </source>
</evidence>
<evidence type="ECO:0000313" key="7">
    <source>
        <dbReference type="EMBL" id="SFH04913.1"/>
    </source>
</evidence>
<keyword evidence="8" id="KW-1185">Reference proteome</keyword>
<dbReference type="GO" id="GO:0005829">
    <property type="term" value="C:cytosol"/>
    <property type="evidence" value="ECO:0007669"/>
    <property type="project" value="TreeGrafter"/>
</dbReference>
<dbReference type="STRING" id="582675.SAMN05192565_12744"/>
<sequence length="336" mass="35347">MSPVGLSPVGLPPVDLLLLKPMQPSVMGALAARFTLHRADTAPDGDAFYAEIGPRIRAIATGPQVTVDAPLLERLPNLEIVASFGVGYDTIDTRTAAARGVVVTNTPDVLSDEVADLTLGLLLATLRQIPQADRYLRAGHWPTRPYPLTPTLRGRSVGILGLGRIGRAIATRLEGFGVTIAYHGRRRQAEVAYPYHASLLELARAVDVLVVVAPGGPETDGLVDAGILAALGPQGILVNVARGSVVDEEALIAALKDGTILGAGLDVFAREPHVPAELVAMDHVVLLPHVGSGSVHTREAMGRLVVDNLLHWFAGRGPLTPVPETPVPKTHRGGQA</sequence>
<evidence type="ECO:0000256" key="1">
    <source>
        <dbReference type="ARBA" id="ARBA00022857"/>
    </source>
</evidence>
<dbReference type="AlphaFoldDB" id="A0A1I2WUC3"/>
<accession>A0A1I2WUC3</accession>
<reference evidence="8" key="1">
    <citation type="submission" date="2016-10" db="EMBL/GenBank/DDBJ databases">
        <authorList>
            <person name="Varghese N."/>
            <person name="Submissions S."/>
        </authorList>
    </citation>
    <scope>NUCLEOTIDE SEQUENCE [LARGE SCALE GENOMIC DNA]</scope>
    <source>
        <strain evidence="8">Gh-105</strain>
    </source>
</reference>
<protein>
    <submittedName>
        <fullName evidence="7">Lactate dehydrogenase</fullName>
    </submittedName>
</protein>
<dbReference type="PANTHER" id="PTHR10996:SF178">
    <property type="entry name" value="2-HYDROXYACID DEHYDROGENASE YGL185C-RELATED"/>
    <property type="match status" value="1"/>
</dbReference>
<dbReference type="SUPFAM" id="SSF51735">
    <property type="entry name" value="NAD(P)-binding Rossmann-fold domains"/>
    <property type="match status" value="1"/>
</dbReference>
<dbReference type="Proteomes" id="UP000199229">
    <property type="component" value="Unassembled WGS sequence"/>
</dbReference>
<dbReference type="InterPro" id="IPR006139">
    <property type="entry name" value="D-isomer_2_OHA_DH_cat_dom"/>
</dbReference>
<feature type="domain" description="D-isomer specific 2-hydroxyacid dehydrogenase catalytic" evidence="5">
    <location>
        <begin position="18"/>
        <end position="322"/>
    </location>
</feature>
<evidence type="ECO:0000259" key="5">
    <source>
        <dbReference type="Pfam" id="PF00389"/>
    </source>
</evidence>
<keyword evidence="2 4" id="KW-0560">Oxidoreductase</keyword>
<dbReference type="FunFam" id="3.40.50.720:FF:000213">
    <property type="entry name" value="Putative 2-hydroxyacid dehydrogenase"/>
    <property type="match status" value="1"/>
</dbReference>
<proteinExistence type="inferred from homology"/>
<evidence type="ECO:0000259" key="6">
    <source>
        <dbReference type="Pfam" id="PF02826"/>
    </source>
</evidence>
<keyword evidence="1" id="KW-0521">NADP</keyword>
<dbReference type="InterPro" id="IPR050223">
    <property type="entry name" value="D-isomer_2-hydroxyacid_DH"/>
</dbReference>